<evidence type="ECO:0000259" key="9">
    <source>
        <dbReference type="PROSITE" id="PS50885"/>
    </source>
</evidence>
<evidence type="ECO:0000313" key="11">
    <source>
        <dbReference type="Proteomes" id="UP000250025"/>
    </source>
</evidence>
<feature type="region of interest" description="Disordered" evidence="6">
    <location>
        <begin position="521"/>
        <end position="568"/>
    </location>
</feature>
<evidence type="ECO:0008006" key="12">
    <source>
        <dbReference type="Google" id="ProtNLM"/>
    </source>
</evidence>
<dbReference type="Pfam" id="PF00015">
    <property type="entry name" value="MCPsignal"/>
    <property type="match status" value="1"/>
</dbReference>
<evidence type="ECO:0000256" key="3">
    <source>
        <dbReference type="ARBA" id="ARBA00023224"/>
    </source>
</evidence>
<evidence type="ECO:0000256" key="6">
    <source>
        <dbReference type="SAM" id="MobiDB-lite"/>
    </source>
</evidence>
<comment type="similarity">
    <text evidence="4">Belongs to the methyl-accepting chemotaxis (MCP) protein family.</text>
</comment>
<dbReference type="GO" id="GO:0005886">
    <property type="term" value="C:plasma membrane"/>
    <property type="evidence" value="ECO:0007669"/>
    <property type="project" value="TreeGrafter"/>
</dbReference>
<feature type="domain" description="HAMP" evidence="9">
    <location>
        <begin position="212"/>
        <end position="264"/>
    </location>
</feature>
<sequence length="568" mass="61486">MLNPKKSVRLRLSGSLAICIMLLLIVGALGIYSAHKSQQALEATYKYNVTAIEKLSAVRATLLSNRVKMVAEQRDRNPATALTTKAEMSQNDVITNAAMTTYLGVITDPEERQQATQLQQSVTTLQSNLQRMMDIMATGDFLAAEAFNDAAIRQDYKVVIPGIEALIEREVTHAGLYYQQSDTAYEALKTVVLGVIALAIVLSLALSVWLVRGIMAPLGKARHFANELAQGNLAVETDITCKDEFGDMLRALTAMQHRMSEVIRSVGHNAVAVNDAAQNITRGNEDLNRRTQEQAASLEETAASMEEITTTVRHNADNAAQADRLVREVSQQAQTGGDVVQNAVSAMGEISASSHKIATIVSLIDEIAFQTNLLALNSSVEAARAGEQGRGFAVVANEVRNLAGRSANAAREIKQLVEESVKRVDTGAELVNRSGRTLTEIVSSVKRVTDLVSEIAVASREQATGIDQVNVAVSQMDAVTQQNAALVEESGMASRALRDRAAELQQEISFFRVDVGAPVRASTADVRSASETTPSPVRPTRAPSTSPRTELKRPTTVQHHEVEEWAEF</sequence>
<dbReference type="InterPro" id="IPR004089">
    <property type="entry name" value="MCPsignal_dom"/>
</dbReference>
<dbReference type="Pfam" id="PF12729">
    <property type="entry name" value="4HB_MCP_1"/>
    <property type="match status" value="1"/>
</dbReference>
<dbReference type="InterPro" id="IPR004090">
    <property type="entry name" value="Chemotax_Me-accpt_rcpt"/>
</dbReference>
<accession>A0A2Z2H869</accession>
<evidence type="ECO:0000256" key="7">
    <source>
        <dbReference type="SAM" id="Phobius"/>
    </source>
</evidence>
<dbReference type="CDD" id="cd06225">
    <property type="entry name" value="HAMP"/>
    <property type="match status" value="1"/>
</dbReference>
<dbReference type="PROSITE" id="PS50111">
    <property type="entry name" value="CHEMOTAXIS_TRANSDUC_2"/>
    <property type="match status" value="1"/>
</dbReference>
<evidence type="ECO:0000313" key="10">
    <source>
        <dbReference type="EMBL" id="ARS53605.1"/>
    </source>
</evidence>
<dbReference type="Gene3D" id="1.10.287.950">
    <property type="entry name" value="Methyl-accepting chemotaxis protein"/>
    <property type="match status" value="1"/>
</dbReference>
<dbReference type="SMART" id="SM00304">
    <property type="entry name" value="HAMP"/>
    <property type="match status" value="1"/>
</dbReference>
<evidence type="ECO:0000256" key="1">
    <source>
        <dbReference type="ARBA" id="ARBA00004370"/>
    </source>
</evidence>
<protein>
    <recommendedName>
        <fullName evidence="12">Methyl-accepting chemotaxis protein</fullName>
    </recommendedName>
</protein>
<keyword evidence="7" id="KW-0812">Transmembrane</keyword>
<feature type="compositionally biased region" description="Basic and acidic residues" evidence="6">
    <location>
        <begin position="549"/>
        <end position="568"/>
    </location>
</feature>
<dbReference type="EMBL" id="CP021323">
    <property type="protein sequence ID" value="ARS53605.1"/>
    <property type="molecule type" value="Genomic_DNA"/>
</dbReference>
<evidence type="ECO:0000256" key="2">
    <source>
        <dbReference type="ARBA" id="ARBA00022481"/>
    </source>
</evidence>
<dbReference type="GO" id="GO:0004888">
    <property type="term" value="F:transmembrane signaling receptor activity"/>
    <property type="evidence" value="ECO:0007669"/>
    <property type="project" value="InterPro"/>
</dbReference>
<dbReference type="Proteomes" id="UP000250025">
    <property type="component" value="Chromosome"/>
</dbReference>
<dbReference type="KEGG" id="kus:B9G99_12660"/>
<gene>
    <name evidence="10" type="ORF">B9G99_12660</name>
</gene>
<dbReference type="FunFam" id="1.10.287.950:FF:000001">
    <property type="entry name" value="Methyl-accepting chemotaxis sensory transducer"/>
    <property type="match status" value="1"/>
</dbReference>
<dbReference type="GO" id="GO:0006935">
    <property type="term" value="P:chemotaxis"/>
    <property type="evidence" value="ECO:0007669"/>
    <property type="project" value="InterPro"/>
</dbReference>
<feature type="domain" description="Methyl-accepting transducer" evidence="8">
    <location>
        <begin position="269"/>
        <end position="498"/>
    </location>
</feature>
<dbReference type="PROSITE" id="PS50885">
    <property type="entry name" value="HAMP"/>
    <property type="match status" value="1"/>
</dbReference>
<keyword evidence="11" id="KW-1185">Reference proteome</keyword>
<evidence type="ECO:0000256" key="5">
    <source>
        <dbReference type="PROSITE-ProRule" id="PRU00284"/>
    </source>
</evidence>
<dbReference type="GO" id="GO:0007165">
    <property type="term" value="P:signal transduction"/>
    <property type="evidence" value="ECO:0007669"/>
    <property type="project" value="UniProtKB-KW"/>
</dbReference>
<dbReference type="SUPFAM" id="SSF58104">
    <property type="entry name" value="Methyl-accepting chemotaxis protein (MCP) signaling domain"/>
    <property type="match status" value="1"/>
</dbReference>
<reference evidence="10 11" key="1">
    <citation type="journal article" date="2017" name="Int. J. Syst. Evol. Microbiol.">
        <title>Kushneria konosiri sp. nov., isolated from the Korean salt-fermented seafood Daemi-jeot.</title>
        <authorList>
            <person name="Yun J.H."/>
            <person name="Park S.K."/>
            <person name="Lee J.Y."/>
            <person name="Jung M.J."/>
            <person name="Bae J.W."/>
        </authorList>
    </citation>
    <scope>NUCLEOTIDE SEQUENCE [LARGE SCALE GENOMIC DNA]</scope>
    <source>
        <strain evidence="10 11">X49</strain>
    </source>
</reference>
<dbReference type="PANTHER" id="PTHR43531:SF14">
    <property type="entry name" value="METHYL-ACCEPTING CHEMOTAXIS PROTEIN I-RELATED"/>
    <property type="match status" value="1"/>
</dbReference>
<comment type="subcellular location">
    <subcellularLocation>
        <location evidence="1">Membrane</location>
    </subcellularLocation>
</comment>
<dbReference type="OrthoDB" id="2489132at2"/>
<feature type="transmembrane region" description="Helical" evidence="7">
    <location>
        <begin position="12"/>
        <end position="32"/>
    </location>
</feature>
<dbReference type="InterPro" id="IPR024478">
    <property type="entry name" value="HlyB_4HB_MCP"/>
</dbReference>
<evidence type="ECO:0000259" key="8">
    <source>
        <dbReference type="PROSITE" id="PS50111"/>
    </source>
</evidence>
<feature type="transmembrane region" description="Helical" evidence="7">
    <location>
        <begin position="191"/>
        <end position="211"/>
    </location>
</feature>
<name>A0A2Z2H869_9GAMM</name>
<organism evidence="10 11">
    <name type="scientific">Kushneria konosiri</name>
    <dbReference type="NCBI Taxonomy" id="698828"/>
    <lineage>
        <taxon>Bacteria</taxon>
        <taxon>Pseudomonadati</taxon>
        <taxon>Pseudomonadota</taxon>
        <taxon>Gammaproteobacteria</taxon>
        <taxon>Oceanospirillales</taxon>
        <taxon>Halomonadaceae</taxon>
        <taxon>Kushneria</taxon>
    </lineage>
</organism>
<dbReference type="CDD" id="cd11386">
    <property type="entry name" value="MCP_signal"/>
    <property type="match status" value="1"/>
</dbReference>
<keyword evidence="3 5" id="KW-0807">Transducer</keyword>
<dbReference type="RefSeq" id="WP_158521504.1">
    <property type="nucleotide sequence ID" value="NZ_CP021323.1"/>
</dbReference>
<dbReference type="PRINTS" id="PR00260">
    <property type="entry name" value="CHEMTRNSDUCR"/>
</dbReference>
<proteinExistence type="inferred from homology"/>
<dbReference type="InterPro" id="IPR051310">
    <property type="entry name" value="MCP_chemotaxis"/>
</dbReference>
<keyword evidence="7" id="KW-0472">Membrane</keyword>
<dbReference type="AlphaFoldDB" id="A0A2Z2H869"/>
<keyword evidence="2" id="KW-0488">Methylation</keyword>
<dbReference type="SMART" id="SM00283">
    <property type="entry name" value="MA"/>
    <property type="match status" value="1"/>
</dbReference>
<dbReference type="InterPro" id="IPR003660">
    <property type="entry name" value="HAMP_dom"/>
</dbReference>
<keyword evidence="7" id="KW-1133">Transmembrane helix</keyword>
<evidence type="ECO:0000256" key="4">
    <source>
        <dbReference type="ARBA" id="ARBA00029447"/>
    </source>
</evidence>
<dbReference type="Pfam" id="PF00672">
    <property type="entry name" value="HAMP"/>
    <property type="match status" value="1"/>
</dbReference>
<dbReference type="PANTHER" id="PTHR43531">
    <property type="entry name" value="PROTEIN ICFG"/>
    <property type="match status" value="1"/>
</dbReference>